<feature type="domain" description="DUF2268" evidence="1">
    <location>
        <begin position="87"/>
        <end position="280"/>
    </location>
</feature>
<proteinExistence type="predicted"/>
<name>A0A1M4E9H4_9ACTN</name>
<dbReference type="InterPro" id="IPR018728">
    <property type="entry name" value="DUF2268"/>
</dbReference>
<evidence type="ECO:0000313" key="2">
    <source>
        <dbReference type="EMBL" id="SBO95587.1"/>
    </source>
</evidence>
<reference evidence="2" key="1">
    <citation type="submission" date="2016-04" db="EMBL/GenBank/DDBJ databases">
        <authorList>
            <person name="Evans L.H."/>
            <person name="Alamgir A."/>
            <person name="Owens N."/>
            <person name="Weber N.D."/>
            <person name="Virtaneva K."/>
            <person name="Barbian K."/>
            <person name="Babar A."/>
            <person name="Rosenke K."/>
        </authorList>
    </citation>
    <scope>NUCLEOTIDE SEQUENCE</scope>
    <source>
        <strain evidence="2">Nono1</strain>
    </source>
</reference>
<dbReference type="RefSeq" id="WP_225274955.1">
    <property type="nucleotide sequence ID" value="NZ_CP084058.1"/>
</dbReference>
<accession>A0A1M4E9H4</accession>
<dbReference type="EMBL" id="LT559118">
    <property type="protein sequence ID" value="SBO95587.1"/>
    <property type="molecule type" value="Genomic_DNA"/>
</dbReference>
<dbReference type="Pfam" id="PF10026">
    <property type="entry name" value="DUF2268"/>
    <property type="match status" value="1"/>
</dbReference>
<dbReference type="AlphaFoldDB" id="A0A1M4E9H4"/>
<protein>
    <recommendedName>
        <fullName evidence="1">DUF2268 domain-containing protein</fullName>
    </recommendedName>
</protein>
<sequence>MEIIIEDTLSAMADLLEQPLERRPDAVRKIMAPTRASIPMPGDLVDIHHGGGGFRTDAEDPRYLPAVRRLIERDVLGQVRRELTLAAERLSGAEQPDVVKVMFMLGNPDHDHLMKISGGYYGMGGGSEWLYLLAWPSDEVIGRIGALAVHEFHHLVRFTNVVWDPVAVTVGEHVVAEGLAEAFVRELLGPEAMGPWSSMVTGADYERAYELIMADFELAGMRHTPAYVLGDTATRNFGGEPRGIPDMAGYAVGLNLVDRALAATGLSAAEATVLPAAELLRRGGVRP</sequence>
<gene>
    <name evidence="2" type="ORF">BN4615_P5103</name>
</gene>
<organism evidence="2">
    <name type="scientific">Nonomuraea gerenzanensis</name>
    <dbReference type="NCBI Taxonomy" id="93944"/>
    <lineage>
        <taxon>Bacteria</taxon>
        <taxon>Bacillati</taxon>
        <taxon>Actinomycetota</taxon>
        <taxon>Actinomycetes</taxon>
        <taxon>Streptosporangiales</taxon>
        <taxon>Streptosporangiaceae</taxon>
        <taxon>Nonomuraea</taxon>
    </lineage>
</organism>
<evidence type="ECO:0000259" key="1">
    <source>
        <dbReference type="Pfam" id="PF10026"/>
    </source>
</evidence>